<reference evidence="2 3" key="1">
    <citation type="submission" date="2017-01" db="EMBL/GenBank/DDBJ databases">
        <authorList>
            <consortium name="Urmite Genomes"/>
        </authorList>
    </citation>
    <scope>NUCLEOTIDE SEQUENCE [LARGE SCALE GENOMIC DNA]</scope>
    <source>
        <strain evidence="2 3">AB308</strain>
    </source>
</reference>
<keyword evidence="3" id="KW-1185">Reference proteome</keyword>
<dbReference type="EMBL" id="FTRV01000008">
    <property type="protein sequence ID" value="SPM26843.1"/>
    <property type="molecule type" value="Genomic_DNA"/>
</dbReference>
<accession>A0A2U3N5N0</accession>
<dbReference type="AlphaFoldDB" id="A0A2U3N5N0"/>
<dbReference type="OrthoDB" id="4735758at2"/>
<dbReference type="STRING" id="1841859.GCA_900157385_00312"/>
<protein>
    <submittedName>
        <fullName evidence="2">Uncharacterized protein</fullName>
    </submittedName>
</protein>
<dbReference type="RefSeq" id="WP_077097221.1">
    <property type="nucleotide sequence ID" value="NZ_LT717697.1"/>
</dbReference>
<name>A0A2U3N5N0_9MYCO</name>
<proteinExistence type="predicted"/>
<evidence type="ECO:0000313" key="3">
    <source>
        <dbReference type="Proteomes" id="UP000241595"/>
    </source>
</evidence>
<dbReference type="Proteomes" id="UP000241595">
    <property type="component" value="Unassembled WGS sequence"/>
</dbReference>
<evidence type="ECO:0000313" key="2">
    <source>
        <dbReference type="EMBL" id="SPM26843.1"/>
    </source>
</evidence>
<sequence length="72" mass="8113">MLHLLPKSHSLPDSPARDVEPAASSQHHWPGAAFLKAIGHIHLGTSEPRRLYPLHEASYLETELMSRLMEHL</sequence>
<organism evidence="2 3">
    <name type="scientific">Mycobacterium terramassiliense</name>
    <dbReference type="NCBI Taxonomy" id="1841859"/>
    <lineage>
        <taxon>Bacteria</taxon>
        <taxon>Bacillati</taxon>
        <taxon>Actinomycetota</taxon>
        <taxon>Actinomycetes</taxon>
        <taxon>Mycobacteriales</taxon>
        <taxon>Mycobacteriaceae</taxon>
        <taxon>Mycobacterium</taxon>
    </lineage>
</organism>
<evidence type="ECO:0000256" key="1">
    <source>
        <dbReference type="SAM" id="MobiDB-lite"/>
    </source>
</evidence>
<feature type="region of interest" description="Disordered" evidence="1">
    <location>
        <begin position="1"/>
        <end position="25"/>
    </location>
</feature>
<gene>
    <name evidence="2" type="ORF">MTAB308_318</name>
</gene>